<dbReference type="PANTHER" id="PTHR11988">
    <property type="entry name" value="THYROTROPH EMBRYONIC FACTOR RELATED"/>
    <property type="match status" value="1"/>
</dbReference>
<evidence type="ECO:0000256" key="4">
    <source>
        <dbReference type="ARBA" id="ARBA00023125"/>
    </source>
</evidence>
<gene>
    <name evidence="7" type="primary">110678362</name>
</gene>
<dbReference type="GO" id="GO:0000981">
    <property type="term" value="F:DNA-binding transcription factor activity, RNA polymerase II-specific"/>
    <property type="evidence" value="ECO:0007669"/>
    <property type="project" value="TreeGrafter"/>
</dbReference>
<dbReference type="Pfam" id="PF07716">
    <property type="entry name" value="bZIP_2"/>
    <property type="match status" value="1"/>
</dbReference>
<reference evidence="7 8" key="1">
    <citation type="submission" date="2017-06" db="EMBL/GenBank/DDBJ databases">
        <title>Aedes aegypti genome working group (AGWG) sequencing and assembly.</title>
        <authorList>
            <consortium name="Aedes aegypti Genome Working Group (AGWG)"/>
            <person name="Matthews B.J."/>
        </authorList>
    </citation>
    <scope>NUCLEOTIDE SEQUENCE [LARGE SCALE GENOMIC DNA]</scope>
    <source>
        <strain evidence="7 8">LVP_AGWG</strain>
    </source>
</reference>
<keyword evidence="5" id="KW-0804">Transcription</keyword>
<reference evidence="7" key="2">
    <citation type="submission" date="2020-05" db="UniProtKB">
        <authorList>
            <consortium name="EnsemblMetazoa"/>
        </authorList>
    </citation>
    <scope>IDENTIFICATION</scope>
    <source>
        <strain evidence="7">LVP_AGWG</strain>
    </source>
</reference>
<dbReference type="PROSITE" id="PS50217">
    <property type="entry name" value="BZIP"/>
    <property type="match status" value="1"/>
</dbReference>
<dbReference type="InParanoid" id="A0A6I8TZW5"/>
<dbReference type="GO" id="GO:0000978">
    <property type="term" value="F:RNA polymerase II cis-regulatory region sequence-specific DNA binding"/>
    <property type="evidence" value="ECO:0007669"/>
    <property type="project" value="TreeGrafter"/>
</dbReference>
<dbReference type="InterPro" id="IPR040223">
    <property type="entry name" value="PAR_bZIP"/>
</dbReference>
<dbReference type="AlphaFoldDB" id="A0A6I8TZW5"/>
<keyword evidence="6" id="KW-0539">Nucleus</keyword>
<organism evidence="7 8">
    <name type="scientific">Aedes aegypti</name>
    <name type="common">Yellowfever mosquito</name>
    <name type="synonym">Culex aegypti</name>
    <dbReference type="NCBI Taxonomy" id="7159"/>
    <lineage>
        <taxon>Eukaryota</taxon>
        <taxon>Metazoa</taxon>
        <taxon>Ecdysozoa</taxon>
        <taxon>Arthropoda</taxon>
        <taxon>Hexapoda</taxon>
        <taxon>Insecta</taxon>
        <taxon>Pterygota</taxon>
        <taxon>Neoptera</taxon>
        <taxon>Endopterygota</taxon>
        <taxon>Diptera</taxon>
        <taxon>Nematocera</taxon>
        <taxon>Culicoidea</taxon>
        <taxon>Culicidae</taxon>
        <taxon>Culicinae</taxon>
        <taxon>Aedini</taxon>
        <taxon>Aedes</taxon>
        <taxon>Stegomyia</taxon>
    </lineage>
</organism>
<dbReference type="Proteomes" id="UP000008820">
    <property type="component" value="Chromosome 3"/>
</dbReference>
<evidence type="ECO:0000256" key="2">
    <source>
        <dbReference type="ARBA" id="ARBA00006079"/>
    </source>
</evidence>
<name>A0A6I8TZW5_AEDAE</name>
<dbReference type="FunFam" id="1.20.5.170:FF:000025">
    <property type="entry name" value="nuclear factor interleukin-3-regulated protein-like"/>
    <property type="match status" value="1"/>
</dbReference>
<dbReference type="GO" id="GO:0005634">
    <property type="term" value="C:nucleus"/>
    <property type="evidence" value="ECO:0007669"/>
    <property type="project" value="UniProtKB-SubCell"/>
</dbReference>
<evidence type="ECO:0000256" key="3">
    <source>
        <dbReference type="ARBA" id="ARBA00023015"/>
    </source>
</evidence>
<proteinExistence type="inferred from homology"/>
<keyword evidence="4" id="KW-0238">DNA-binding</keyword>
<comment type="subcellular location">
    <subcellularLocation>
        <location evidence="1">Nucleus</location>
    </subcellularLocation>
</comment>
<accession>A0A6I8TZW5</accession>
<evidence type="ECO:0000313" key="7">
    <source>
        <dbReference type="EnsemblMetazoa" id="AAEL021910-PA"/>
    </source>
</evidence>
<keyword evidence="3" id="KW-0805">Transcription regulation</keyword>
<dbReference type="EnsemblMetazoa" id="AAEL021910-RA">
    <property type="protein sequence ID" value="AAEL021910-PA"/>
    <property type="gene ID" value="AAEL021910"/>
</dbReference>
<dbReference type="InterPro" id="IPR046347">
    <property type="entry name" value="bZIP_sf"/>
</dbReference>
<dbReference type="SUPFAM" id="SSF57959">
    <property type="entry name" value="Leucine zipper domain"/>
    <property type="match status" value="1"/>
</dbReference>
<dbReference type="PANTHER" id="PTHR11988:SF55">
    <property type="entry name" value="BZIP DOMAIN-CONTAINING PROTEIN"/>
    <property type="match status" value="1"/>
</dbReference>
<evidence type="ECO:0000256" key="5">
    <source>
        <dbReference type="ARBA" id="ARBA00023163"/>
    </source>
</evidence>
<dbReference type="CDD" id="cd14695">
    <property type="entry name" value="bZIP_HLF"/>
    <property type="match status" value="1"/>
</dbReference>
<protein>
    <submittedName>
        <fullName evidence="7">Uncharacterized protein</fullName>
    </submittedName>
</protein>
<evidence type="ECO:0000256" key="6">
    <source>
        <dbReference type="ARBA" id="ARBA00023242"/>
    </source>
</evidence>
<keyword evidence="8" id="KW-1185">Reference proteome</keyword>
<dbReference type="Gene3D" id="1.20.5.170">
    <property type="match status" value="1"/>
</dbReference>
<evidence type="ECO:0000313" key="8">
    <source>
        <dbReference type="Proteomes" id="UP000008820"/>
    </source>
</evidence>
<dbReference type="InterPro" id="IPR004827">
    <property type="entry name" value="bZIP"/>
</dbReference>
<dbReference type="SMART" id="SM00338">
    <property type="entry name" value="BRLZ"/>
    <property type="match status" value="1"/>
</dbReference>
<dbReference type="OrthoDB" id="7764721at2759"/>
<evidence type="ECO:0000256" key="1">
    <source>
        <dbReference type="ARBA" id="ARBA00004123"/>
    </source>
</evidence>
<sequence>MWASVSQQFSPDCCVVVLYLHRIISREFCVMERATSESIELLSRNFSTDFKDDISSQSQTQSTLHLMKSCNYFIPELDSHCLKRKHESTVQPPLIPPPPLILHRHSHLPNGPFPLLMPLKCLKRKQRCEKNPIPNEQKDEKYFEKRKRNNEAAKKSRDARKLREDRIALKAALLERENSILRSQVFALQEEVYALAQLLCLKNSSQQ</sequence>
<comment type="similarity">
    <text evidence="2">Belongs to the bZIP family. NFIL3 subfamily.</text>
</comment>